<dbReference type="SUPFAM" id="SSF52540">
    <property type="entry name" value="P-loop containing nucleoside triphosphate hydrolases"/>
    <property type="match status" value="1"/>
</dbReference>
<keyword evidence="2" id="KW-0547">Nucleotide-binding</keyword>
<dbReference type="PANTHER" id="PTHR32071:SF38">
    <property type="entry name" value="PSP OPERON TRANSCRIPTIONAL ACTIVATOR"/>
    <property type="match status" value="1"/>
</dbReference>
<dbReference type="CDD" id="cd00211">
    <property type="entry name" value="PTS_IIA_fru"/>
    <property type="match status" value="1"/>
</dbReference>
<dbReference type="PROSITE" id="PS51372">
    <property type="entry name" value="PRD_2"/>
    <property type="match status" value="1"/>
</dbReference>
<dbReference type="PROSITE" id="PS00676">
    <property type="entry name" value="SIGMA54_INTERACT_2"/>
    <property type="match status" value="1"/>
</dbReference>
<sequence>MSLKEKFLNLIKNENKKDPYTDVKLAKLLATSRENITALRKELNIGNSRERRKPYLENTIDEILKKDPKVNISKITRLLLQEGFDISRHVVEEILEESGKNLEAVSDIEESLDPFESLTGYNGSLNRAVAQAKSAILYPPFGLPTLITGESGVGKTQFAECMYNFARGFRSEAGDMPFVIFNCADYGDNPQLILSLLYGYKKGAFTGADCDSEGLVEQADNGILFLDEIHRLPPKGQEILFSILDRGTFRRLGETKNERKVNIMFIGATTENIESELLLTFRRRIPMVISIPSLRDRFFVEKIDLIKQFLQQECDRINYKIYVEGRVIEILSLKRFSGNIGQLKSLVKVICARAFMKHINKEEDIINIGYDEVLESNIVDNGLMLEDINIVEVRKYIKDIIFIPHSGNKLEIINREVKDKDVALEDFYSQIEKKYNELLKLEMASSECEEILWAFIMNKFKDLGFKNEKDHLVTLNELVNFVDAELIELIKELKLNIMNLNKDYSFNENVFIYLAIHLEEAIKRIRLKQQIVNINLGKIKKELKNEYEIALSFSEKLEKKKDIKIPEDEIGFIAMYINAMTEKKPNQSKVGVIVLSHGQIATEIVKVTKQLLNVDFPIAIDMPLSESPSIIYEKALVLSKIIDEGKGIIFLVDMGSLVKVGELVTEKLGIKTRTIDRVDLLSVIEAVRKASLKDCDLDEIYFSLTRSRTNYSNLVVEETSKPKAIVTLCLTGDGTALFIKESYARKYPNLKIFQLGMMDEKLKDKIKEIQCSYKIIAIVGTINPEIEGVNFIPYDPLFMNHGSRELEFVLNQNKPDIDPIFDDDLILFEPDIKNSKELIEIMCSLLINKGYVNKGFMKSVFKREEVVPTFFKGGVAMPHGDNSEVKKSSVVFVKLKRPINWGFGNVQIVCLPTLMVNDKKIVKSMLKPFLNQEFIDELKATASLEEFKEKIYYTLN</sequence>
<comment type="caution">
    <text evidence="8">The sequence shown here is derived from an EMBL/GenBank/DDBJ whole genome shotgun (WGS) entry which is preliminary data.</text>
</comment>
<dbReference type="PANTHER" id="PTHR32071">
    <property type="entry name" value="TRANSCRIPTIONAL REGULATORY PROTEIN"/>
    <property type="match status" value="1"/>
</dbReference>
<evidence type="ECO:0000259" key="7">
    <source>
        <dbReference type="PROSITE" id="PS51372"/>
    </source>
</evidence>
<proteinExistence type="predicted"/>
<accession>A0ABS1EW78</accession>
<dbReference type="Proteomes" id="UP000596739">
    <property type="component" value="Unassembled WGS sequence"/>
</dbReference>
<dbReference type="Pfam" id="PF00158">
    <property type="entry name" value="Sigma54_activat"/>
    <property type="match status" value="1"/>
</dbReference>
<evidence type="ECO:0000259" key="6">
    <source>
        <dbReference type="PROSITE" id="PS51096"/>
    </source>
</evidence>
<dbReference type="PROSITE" id="PS51094">
    <property type="entry name" value="PTS_EIIA_TYPE_2"/>
    <property type="match status" value="1"/>
</dbReference>
<dbReference type="CDD" id="cd00009">
    <property type="entry name" value="AAA"/>
    <property type="match status" value="1"/>
</dbReference>
<keyword evidence="3" id="KW-0067">ATP-binding</keyword>
<dbReference type="EMBL" id="JAENHN010000066">
    <property type="protein sequence ID" value="MBK1813642.1"/>
    <property type="molecule type" value="Genomic_DNA"/>
</dbReference>
<dbReference type="SUPFAM" id="SSF53062">
    <property type="entry name" value="PTS system fructose IIA component-like"/>
    <property type="match status" value="1"/>
</dbReference>
<feature type="domain" description="Sigma-54 factor interaction" evidence="4">
    <location>
        <begin position="118"/>
        <end position="352"/>
    </location>
</feature>
<dbReference type="RefSeq" id="WP_200273979.1">
    <property type="nucleotide sequence ID" value="NZ_JAENHN010000066.1"/>
</dbReference>
<name>A0ABS1EW78_9CLOT</name>
<dbReference type="Gene3D" id="3.40.50.300">
    <property type="entry name" value="P-loop containing nucleotide triphosphate hydrolases"/>
    <property type="match status" value="1"/>
</dbReference>
<feature type="domain" description="PTS EIIA type-2" evidence="5">
    <location>
        <begin position="819"/>
        <end position="956"/>
    </location>
</feature>
<feature type="domain" description="PRD" evidence="7">
    <location>
        <begin position="473"/>
        <end position="587"/>
    </location>
</feature>
<protein>
    <submittedName>
        <fullName evidence="8">Sigma 54-interacting transcriptional regulator</fullName>
    </submittedName>
</protein>
<evidence type="ECO:0000256" key="2">
    <source>
        <dbReference type="ARBA" id="ARBA00022741"/>
    </source>
</evidence>
<gene>
    <name evidence="8" type="ORF">JHL18_23790</name>
</gene>
<dbReference type="PROSITE" id="PS50045">
    <property type="entry name" value="SIGMA54_INTERACT_4"/>
    <property type="match status" value="1"/>
</dbReference>
<evidence type="ECO:0000259" key="4">
    <source>
        <dbReference type="PROSITE" id="PS50045"/>
    </source>
</evidence>
<dbReference type="InterPro" id="IPR003593">
    <property type="entry name" value="AAA+_ATPase"/>
</dbReference>
<dbReference type="InterPro" id="IPR027417">
    <property type="entry name" value="P-loop_NTPase"/>
</dbReference>
<dbReference type="InterPro" id="IPR036662">
    <property type="entry name" value="PTS_EIIA_man-typ_sf"/>
</dbReference>
<evidence type="ECO:0000256" key="3">
    <source>
        <dbReference type="ARBA" id="ARBA00022840"/>
    </source>
</evidence>
<dbReference type="InterPro" id="IPR002078">
    <property type="entry name" value="Sigma_54_int"/>
</dbReference>
<dbReference type="InterPro" id="IPR004701">
    <property type="entry name" value="PTS_EIIA_man-typ"/>
</dbReference>
<dbReference type="SUPFAM" id="SSF63520">
    <property type="entry name" value="PTS-regulatory domain, PRD"/>
    <property type="match status" value="1"/>
</dbReference>
<dbReference type="SUPFAM" id="SSF55804">
    <property type="entry name" value="Phoshotransferase/anion transport protein"/>
    <property type="match status" value="1"/>
</dbReference>
<dbReference type="InterPro" id="IPR002178">
    <property type="entry name" value="PTS_EIIA_type-2_dom"/>
</dbReference>
<dbReference type="Pfam" id="PF03610">
    <property type="entry name" value="EIIA-man"/>
    <property type="match status" value="1"/>
</dbReference>
<dbReference type="Pfam" id="PF00874">
    <property type="entry name" value="PRD"/>
    <property type="match status" value="1"/>
</dbReference>
<dbReference type="InterPro" id="IPR011608">
    <property type="entry name" value="PRD"/>
</dbReference>
<evidence type="ECO:0000256" key="1">
    <source>
        <dbReference type="ARBA" id="ARBA00022679"/>
    </source>
</evidence>
<evidence type="ECO:0000313" key="9">
    <source>
        <dbReference type="Proteomes" id="UP000596739"/>
    </source>
</evidence>
<dbReference type="SMART" id="SM00382">
    <property type="entry name" value="AAA"/>
    <property type="match status" value="1"/>
</dbReference>
<dbReference type="InterPro" id="IPR016152">
    <property type="entry name" value="PTrfase/Anion_transptr"/>
</dbReference>
<dbReference type="Gene3D" id="1.10.1790.10">
    <property type="entry name" value="PRD domain"/>
    <property type="match status" value="1"/>
</dbReference>
<evidence type="ECO:0000313" key="8">
    <source>
        <dbReference type="EMBL" id="MBK1813642.1"/>
    </source>
</evidence>
<feature type="domain" description="PTS EIIA type-4" evidence="6">
    <location>
        <begin position="589"/>
        <end position="724"/>
    </location>
</feature>
<organism evidence="8 9">
    <name type="scientific">Clostridium yunnanense</name>
    <dbReference type="NCBI Taxonomy" id="2800325"/>
    <lineage>
        <taxon>Bacteria</taxon>
        <taxon>Bacillati</taxon>
        <taxon>Bacillota</taxon>
        <taxon>Clostridia</taxon>
        <taxon>Eubacteriales</taxon>
        <taxon>Clostridiaceae</taxon>
        <taxon>Clostridium</taxon>
    </lineage>
</organism>
<dbReference type="PROSITE" id="PS51096">
    <property type="entry name" value="PTS_EIIA_TYPE_4"/>
    <property type="match status" value="1"/>
</dbReference>
<reference evidence="9" key="1">
    <citation type="submission" date="2021-01" db="EMBL/GenBank/DDBJ databases">
        <title>Genome public.</title>
        <authorList>
            <person name="Liu C."/>
            <person name="Sun Q."/>
        </authorList>
    </citation>
    <scope>NUCLEOTIDE SEQUENCE [LARGE SCALE GENOMIC DNA]</scope>
    <source>
        <strain evidence="9">YIM B02505</strain>
    </source>
</reference>
<keyword evidence="9" id="KW-1185">Reference proteome</keyword>
<dbReference type="Pfam" id="PF00359">
    <property type="entry name" value="PTS_EIIA_2"/>
    <property type="match status" value="1"/>
</dbReference>
<dbReference type="InterPro" id="IPR025943">
    <property type="entry name" value="Sigma_54_int_dom_ATP-bd_2"/>
</dbReference>
<evidence type="ECO:0000259" key="5">
    <source>
        <dbReference type="PROSITE" id="PS51094"/>
    </source>
</evidence>
<keyword evidence="1" id="KW-0808">Transferase</keyword>
<dbReference type="Gene3D" id="3.40.930.10">
    <property type="entry name" value="Mannitol-specific EII, Chain A"/>
    <property type="match status" value="1"/>
</dbReference>
<dbReference type="InterPro" id="IPR036634">
    <property type="entry name" value="PRD_sf"/>
</dbReference>
<dbReference type="Gene3D" id="3.40.50.510">
    <property type="entry name" value="Phosphotransferase system, mannose-type IIA component"/>
    <property type="match status" value="1"/>
</dbReference>
<dbReference type="Gene3D" id="1.10.10.60">
    <property type="entry name" value="Homeodomain-like"/>
    <property type="match status" value="1"/>
</dbReference>